<evidence type="ECO:0000313" key="14">
    <source>
        <dbReference type="EMBL" id="AKJ96246.1"/>
    </source>
</evidence>
<keyword evidence="7 14" id="KW-0560">Oxidoreductase</keyword>
<feature type="region of interest" description="Disordered" evidence="12">
    <location>
        <begin position="1"/>
        <end position="22"/>
    </location>
</feature>
<feature type="compositionally biased region" description="Basic and acidic residues" evidence="12">
    <location>
        <begin position="1"/>
        <end position="11"/>
    </location>
</feature>
<dbReference type="InterPro" id="IPR029061">
    <property type="entry name" value="THDP-binding"/>
</dbReference>
<keyword evidence="8" id="KW-0786">Thiamine pyrophosphate</keyword>
<comment type="similarity">
    <text evidence="3">Belongs to the alpha-ketoglutarate dehydrogenase family.</text>
</comment>
<dbReference type="SMART" id="SM00861">
    <property type="entry name" value="Transket_pyr"/>
    <property type="match status" value="1"/>
</dbReference>
<feature type="domain" description="Transketolase-like pyrimidine-binding" evidence="13">
    <location>
        <begin position="583"/>
        <end position="776"/>
    </location>
</feature>
<dbReference type="NCBIfam" id="TIGR00239">
    <property type="entry name" value="2oxo_dh_E1"/>
    <property type="match status" value="1"/>
</dbReference>
<dbReference type="Gene3D" id="3.40.50.12470">
    <property type="match status" value="1"/>
</dbReference>
<evidence type="ECO:0000256" key="9">
    <source>
        <dbReference type="ARBA" id="ARBA00023152"/>
    </source>
</evidence>
<dbReference type="NCBIfam" id="NF008907">
    <property type="entry name" value="PRK12270.1"/>
    <property type="match status" value="1"/>
</dbReference>
<comment type="function">
    <text evidence="2">E1 component of the 2-oxoglutarate dehydrogenase (OGDH) complex which catalyzes the decarboxylation of 2-oxoglutarate, the first step in the conversion of 2-oxoglutarate to succinyl-CoA and CO(2).</text>
</comment>
<evidence type="ECO:0000256" key="2">
    <source>
        <dbReference type="ARBA" id="ARBA00003906"/>
    </source>
</evidence>
<evidence type="ECO:0000256" key="5">
    <source>
        <dbReference type="ARBA" id="ARBA00012280"/>
    </source>
</evidence>
<evidence type="ECO:0000256" key="10">
    <source>
        <dbReference type="ARBA" id="ARBA00030680"/>
    </source>
</evidence>
<dbReference type="InterPro" id="IPR005475">
    <property type="entry name" value="Transketolase-like_Pyr-bd"/>
</dbReference>
<dbReference type="Pfam" id="PF16078">
    <property type="entry name" value="2-oxogl_dehyd_N"/>
    <property type="match status" value="1"/>
</dbReference>
<feature type="region of interest" description="Disordered" evidence="12">
    <location>
        <begin position="96"/>
        <end position="120"/>
    </location>
</feature>
<dbReference type="OrthoDB" id="9759785at2"/>
<dbReference type="GO" id="GO:0045252">
    <property type="term" value="C:oxoglutarate dehydrogenase complex"/>
    <property type="evidence" value="ECO:0007669"/>
    <property type="project" value="TreeGrafter"/>
</dbReference>
<dbReference type="InterPro" id="IPR031717">
    <property type="entry name" value="ODO-1/KGD_C"/>
</dbReference>
<dbReference type="Gene3D" id="3.40.50.970">
    <property type="match status" value="1"/>
</dbReference>
<dbReference type="FunFam" id="3.40.50.12470:FF:000009">
    <property type="entry name" value="2-oxoglutarate dehydrogenase E1 component"/>
    <property type="match status" value="1"/>
</dbReference>
<dbReference type="PANTHER" id="PTHR23152:SF4">
    <property type="entry name" value="2-OXOADIPATE DEHYDROGENASE COMPLEX COMPONENT E1"/>
    <property type="match status" value="1"/>
</dbReference>
<evidence type="ECO:0000256" key="7">
    <source>
        <dbReference type="ARBA" id="ARBA00023002"/>
    </source>
</evidence>
<keyword evidence="9" id="KW-0324">Glycolysis</keyword>
<dbReference type="Gene3D" id="3.40.50.11610">
    <property type="entry name" value="Multifunctional 2-oxoglutarate metabolism enzyme, C-terminal domain"/>
    <property type="match status" value="1"/>
</dbReference>
<dbReference type="Pfam" id="PF16870">
    <property type="entry name" value="OxoGdeHyase_C"/>
    <property type="match status" value="1"/>
</dbReference>
<organism evidence="14 15">
    <name type="scientific">Thioalkalivibrio versutus</name>
    <dbReference type="NCBI Taxonomy" id="106634"/>
    <lineage>
        <taxon>Bacteria</taxon>
        <taxon>Pseudomonadati</taxon>
        <taxon>Pseudomonadota</taxon>
        <taxon>Gammaproteobacteria</taxon>
        <taxon>Chromatiales</taxon>
        <taxon>Ectothiorhodospiraceae</taxon>
        <taxon>Thioalkalivibrio</taxon>
    </lineage>
</organism>
<dbReference type="InterPro" id="IPR011603">
    <property type="entry name" value="2oxoglutarate_DH_E1"/>
</dbReference>
<dbReference type="PATRIC" id="fig|106634.4.peg.2682"/>
<dbReference type="RefSeq" id="WP_019595190.1">
    <property type="nucleotide sequence ID" value="NZ_CP011367.1"/>
</dbReference>
<evidence type="ECO:0000256" key="12">
    <source>
        <dbReference type="SAM" id="MobiDB-lite"/>
    </source>
</evidence>
<dbReference type="STRING" id="106634.TVD_13145"/>
<proteinExistence type="inferred from homology"/>
<feature type="compositionally biased region" description="Basic and acidic residues" evidence="12">
    <location>
        <begin position="97"/>
        <end position="117"/>
    </location>
</feature>
<dbReference type="InterPro" id="IPR001017">
    <property type="entry name" value="DH_E1"/>
</dbReference>
<name>A0A0G3GBP6_9GAMM</name>
<dbReference type="PANTHER" id="PTHR23152">
    <property type="entry name" value="2-OXOGLUTARATE DEHYDROGENASE"/>
    <property type="match status" value="1"/>
</dbReference>
<dbReference type="GO" id="GO:0006099">
    <property type="term" value="P:tricarboxylic acid cycle"/>
    <property type="evidence" value="ECO:0007669"/>
    <property type="project" value="TreeGrafter"/>
</dbReference>
<reference evidence="14 15" key="1">
    <citation type="submission" date="2015-04" db="EMBL/GenBank/DDBJ databases">
        <title>Complete Sequence for the Genome of the Thioalkalivibrio versutus D301.</title>
        <authorList>
            <person name="Mu T."/>
            <person name="Zhou J."/>
            <person name="Xu X."/>
        </authorList>
    </citation>
    <scope>NUCLEOTIDE SEQUENCE [LARGE SCALE GENOMIC DNA]</scope>
    <source>
        <strain evidence="14 15">D301</strain>
    </source>
</reference>
<dbReference type="Pfam" id="PF02779">
    <property type="entry name" value="Transket_pyr"/>
    <property type="match status" value="1"/>
</dbReference>
<dbReference type="CDD" id="cd02016">
    <property type="entry name" value="TPP_E1_OGDC_like"/>
    <property type="match status" value="1"/>
</dbReference>
<accession>A0A0G3GBP6</accession>
<dbReference type="KEGG" id="tvr:TVD_13145"/>
<dbReference type="EMBL" id="CP011367">
    <property type="protein sequence ID" value="AKJ96246.1"/>
    <property type="molecule type" value="Genomic_DNA"/>
</dbReference>
<dbReference type="GO" id="GO:0005829">
    <property type="term" value="C:cytosol"/>
    <property type="evidence" value="ECO:0007669"/>
    <property type="project" value="TreeGrafter"/>
</dbReference>
<gene>
    <name evidence="14" type="primary">sucA</name>
    <name evidence="14" type="ORF">TVD_13145</name>
</gene>
<sequence>MNEMPSRHRLDSPVSGQELHPDNLAFAEDLLERYQDDPDSVPPAWADYFRSLEGAPRPERRRRSTDRPDLAHEQLQIRVLQFINAYRYLGHFGARLDPLEREPPEPPRELSREHHGLDQVGPDVTFDPGSLFIDGRVSLDTIERVLKETYCAGIGAEYMHLMATDEKRWLQERLESAHGHFGFDDDTRLAILERLTAAEGLERYLHRRYVGQKRFSLEGAESLIPLLNALIQRGGARGLQEFVVGMAHRGRLNVLVNLFGKSPEELANEFEGRPRDDRGTGDVKYHMGFSSDLDTPGGRVHLALAFNPSHLEIVTPVVEGSVRARQVRVGDRKGNRVMPVVIHGDAAFAGQGVVMETLNMSQTRGFSTKGTVHVVVNNQIGFTTSTLKDARSTHYATDVAKMVNAPILHVNGDDPEAVVFITQIALDYRMRFGKDVVIDLVCYRRQGHNEADEPAATQPHMYRRIRDLPTTRERYARRLIREGLTTEDAQEQALEDYRGRLDAGQPVALSLLRERNSHAGSSTNWGPYLNQTWDQDVDTGAPADRLARTLEQLSTPPEGFRLNDRVQKILDARVAMARGEQPLDWGAAETLAYGALIQDGYRIRLSGQDSSRGTFFHRHAVLHDQETGKAIVPLRRLDPDHPRFLVIDSLLSEEGVLAFEYGYATAAPEALVVWEAQFGDFVNGAQVVIDQFISSGEQKWGRLSGLTLLLPHGYEGQGPEHSSARPERFLQLAAQENMQVCVPTTPAQMFHLLRRQMLRPYRKPLIVMTPKSLLRHKDAVSDLDALATGQYQTVIDDARIEDPGKVKRVLMTSGRIFYDLAARQAEGEHADTAILRLEQCYPFPEARLTELLGRYPEADEFVWVQDEPENQGYLEFVAPRINPLLAVRGQTLHAVARPPAAAPAVGYPEVHKAQLKDLLERAFGPISSRDTPHPTP</sequence>
<evidence type="ECO:0000256" key="11">
    <source>
        <dbReference type="ARBA" id="ARBA00051911"/>
    </source>
</evidence>
<dbReference type="SUPFAM" id="SSF52518">
    <property type="entry name" value="Thiamin diphosphate-binding fold (THDP-binding)"/>
    <property type="match status" value="2"/>
</dbReference>
<comment type="catalytic activity">
    <reaction evidence="11">
        <text>N(6)-[(R)-lipoyl]-L-lysyl-[protein] + 2-oxoglutarate + H(+) = N(6)-[(R)-S(8)-succinyldihydrolipoyl]-L-lysyl-[protein] + CO2</text>
        <dbReference type="Rhea" id="RHEA:12188"/>
        <dbReference type="Rhea" id="RHEA-COMP:10474"/>
        <dbReference type="Rhea" id="RHEA-COMP:20092"/>
        <dbReference type="ChEBI" id="CHEBI:15378"/>
        <dbReference type="ChEBI" id="CHEBI:16526"/>
        <dbReference type="ChEBI" id="CHEBI:16810"/>
        <dbReference type="ChEBI" id="CHEBI:83099"/>
        <dbReference type="ChEBI" id="CHEBI:83120"/>
        <dbReference type="EC" id="1.2.4.2"/>
    </reaction>
</comment>
<dbReference type="Gene3D" id="1.10.287.1150">
    <property type="entry name" value="TPP helical domain"/>
    <property type="match status" value="1"/>
</dbReference>
<dbReference type="Proteomes" id="UP000064201">
    <property type="component" value="Chromosome"/>
</dbReference>
<keyword evidence="15" id="KW-1185">Reference proteome</keyword>
<dbReference type="GO" id="GO:0004591">
    <property type="term" value="F:oxoglutarate dehydrogenase (succinyl-transferring) activity"/>
    <property type="evidence" value="ECO:0007669"/>
    <property type="project" value="UniProtKB-EC"/>
</dbReference>
<dbReference type="InterPro" id="IPR042179">
    <property type="entry name" value="KGD_C_sf"/>
</dbReference>
<dbReference type="PIRSF" id="PIRSF000157">
    <property type="entry name" value="Oxoglu_dh_E1"/>
    <property type="match status" value="1"/>
</dbReference>
<evidence type="ECO:0000259" key="13">
    <source>
        <dbReference type="SMART" id="SM00861"/>
    </source>
</evidence>
<dbReference type="EC" id="1.2.4.2" evidence="5"/>
<evidence type="ECO:0000313" key="15">
    <source>
        <dbReference type="Proteomes" id="UP000064201"/>
    </source>
</evidence>
<evidence type="ECO:0000256" key="1">
    <source>
        <dbReference type="ARBA" id="ARBA00001964"/>
    </source>
</evidence>
<dbReference type="AlphaFoldDB" id="A0A0G3GBP6"/>
<comment type="subunit">
    <text evidence="4">Homodimer. Part of the 2-oxoglutarate dehydrogenase (OGDH) complex composed of E1 (2-oxoglutarate dehydrogenase), E2 (dihydrolipoamide succinyltransferase) and E3 (dihydrolipoamide dehydrogenase); the complex contains multiple copies of the three enzymatic components (E1, E2 and E3).</text>
</comment>
<evidence type="ECO:0000256" key="4">
    <source>
        <dbReference type="ARBA" id="ARBA00011301"/>
    </source>
</evidence>
<dbReference type="GO" id="GO:0030976">
    <property type="term" value="F:thiamine pyrophosphate binding"/>
    <property type="evidence" value="ECO:0007669"/>
    <property type="project" value="InterPro"/>
</dbReference>
<dbReference type="GO" id="GO:0006096">
    <property type="term" value="P:glycolytic process"/>
    <property type="evidence" value="ECO:0007669"/>
    <property type="project" value="UniProtKB-KW"/>
</dbReference>
<evidence type="ECO:0000256" key="3">
    <source>
        <dbReference type="ARBA" id="ARBA00006936"/>
    </source>
</evidence>
<evidence type="ECO:0000256" key="6">
    <source>
        <dbReference type="ARBA" id="ARBA00013321"/>
    </source>
</evidence>
<dbReference type="InterPro" id="IPR032106">
    <property type="entry name" value="2-oxogl_dehyd_N"/>
</dbReference>
<dbReference type="Pfam" id="PF00676">
    <property type="entry name" value="E1_dh"/>
    <property type="match status" value="1"/>
</dbReference>
<comment type="cofactor">
    <cofactor evidence="1">
        <name>thiamine diphosphate</name>
        <dbReference type="ChEBI" id="CHEBI:58937"/>
    </cofactor>
</comment>
<dbReference type="NCBIfam" id="NF006914">
    <property type="entry name" value="PRK09404.1"/>
    <property type="match status" value="1"/>
</dbReference>
<evidence type="ECO:0000256" key="8">
    <source>
        <dbReference type="ARBA" id="ARBA00023052"/>
    </source>
</evidence>
<protein>
    <recommendedName>
        <fullName evidence="6">2-oxoglutarate dehydrogenase E1 component</fullName>
        <ecNumber evidence="5">1.2.4.2</ecNumber>
    </recommendedName>
    <alternativeName>
        <fullName evidence="10">Alpha-ketoglutarate dehydrogenase</fullName>
    </alternativeName>
</protein>